<name>A0A1L7UFD2_FUSMA</name>
<dbReference type="VEuPathDB" id="FungiDB:FMAN_15537"/>
<dbReference type="InterPro" id="IPR001810">
    <property type="entry name" value="F-box_dom"/>
</dbReference>
<protein>
    <recommendedName>
        <fullName evidence="1">F-box domain-containing protein</fullName>
    </recommendedName>
</protein>
<dbReference type="Proteomes" id="UP000184255">
    <property type="component" value="Unassembled WGS sequence"/>
</dbReference>
<dbReference type="AlphaFoldDB" id="A0A1L7UFD2"/>
<sequence length="252" mass="28722">MPTNNNYEPAAILFPLLNLSPEIVGMVIEEVDDMQTFISISQTCSSLRSICRNKRTVQNLFASFHSGHKPEQQAAKIYTNLKFAARCPFLSPTSVENAFREAWPVFMGLQMEELLYPVAMALANHYFSLGLAKEGKLFLERIWNFHEPYELEISRMIAPGLLPIAKRLRQLTGGKGLAYQVIQTRISLLEQFEKARKPYFMLVRNQKISWQLWNECPLESVAAFFPPTHVRSAKLSFAIEGRTLLQAPIGLE</sequence>
<keyword evidence="3" id="KW-1185">Reference proteome</keyword>
<comment type="caution">
    <text evidence="2">The sequence shown here is derived from an EMBL/GenBank/DDBJ whole genome shotgun (WGS) entry which is preliminary data.</text>
</comment>
<accession>A0A1L7UFD2</accession>
<dbReference type="EMBL" id="FCQH01000054">
    <property type="protein sequence ID" value="CVL09384.1"/>
    <property type="molecule type" value="Genomic_DNA"/>
</dbReference>
<dbReference type="GeneID" id="65094777"/>
<gene>
    <name evidence="2" type="ORF">FMAN_15537</name>
</gene>
<evidence type="ECO:0000313" key="3">
    <source>
        <dbReference type="Proteomes" id="UP000184255"/>
    </source>
</evidence>
<dbReference type="Pfam" id="PF00646">
    <property type="entry name" value="F-box"/>
    <property type="match status" value="1"/>
</dbReference>
<dbReference type="RefSeq" id="XP_041691639.1">
    <property type="nucleotide sequence ID" value="XM_041826351.1"/>
</dbReference>
<evidence type="ECO:0000313" key="2">
    <source>
        <dbReference type="EMBL" id="CVL09384.1"/>
    </source>
</evidence>
<organism evidence="2 3">
    <name type="scientific">Fusarium mangiferae</name>
    <name type="common">Mango malformation disease fungus</name>
    <dbReference type="NCBI Taxonomy" id="192010"/>
    <lineage>
        <taxon>Eukaryota</taxon>
        <taxon>Fungi</taxon>
        <taxon>Dikarya</taxon>
        <taxon>Ascomycota</taxon>
        <taxon>Pezizomycotina</taxon>
        <taxon>Sordariomycetes</taxon>
        <taxon>Hypocreomycetidae</taxon>
        <taxon>Hypocreales</taxon>
        <taxon>Nectriaceae</taxon>
        <taxon>Fusarium</taxon>
        <taxon>Fusarium fujikuroi species complex</taxon>
    </lineage>
</organism>
<evidence type="ECO:0000259" key="1">
    <source>
        <dbReference type="Pfam" id="PF00646"/>
    </source>
</evidence>
<feature type="domain" description="F-box" evidence="1">
    <location>
        <begin position="16"/>
        <end position="55"/>
    </location>
</feature>
<reference evidence="3" key="1">
    <citation type="journal article" date="2016" name="Genome Biol. Evol.">
        <title>Comparative 'omics' of the Fusarium fujikuroi species complex highlights differences in genetic potential and metabolite synthesis.</title>
        <authorList>
            <person name="Niehaus E.-M."/>
            <person name="Muensterkoetter M."/>
            <person name="Proctor R.H."/>
            <person name="Brown D.W."/>
            <person name="Sharon A."/>
            <person name="Idan Y."/>
            <person name="Oren-Young L."/>
            <person name="Sieber C.M."/>
            <person name="Novak O."/>
            <person name="Pencik A."/>
            <person name="Tarkowska D."/>
            <person name="Hromadova K."/>
            <person name="Freeman S."/>
            <person name="Maymon M."/>
            <person name="Elazar M."/>
            <person name="Youssef S.A."/>
            <person name="El-Shabrawy E.S.M."/>
            <person name="Shalaby A.B.A."/>
            <person name="Houterman P."/>
            <person name="Brock N.L."/>
            <person name="Burkhardt I."/>
            <person name="Tsavkelova E.A."/>
            <person name="Dickschat J.S."/>
            <person name="Galuszka P."/>
            <person name="Gueldener U."/>
            <person name="Tudzynski B."/>
        </authorList>
    </citation>
    <scope>NUCLEOTIDE SEQUENCE [LARGE SCALE GENOMIC DNA]</scope>
    <source>
        <strain evidence="3">MRC7560</strain>
    </source>
</reference>
<proteinExistence type="predicted"/>